<name>A0A8J8W677_9EURO</name>
<sequence length="410" mass="45000">MLSSTRRPWPTIALAFTIVCLLFIWASSHRAEAPRPEPKVQFEPSHAAPPGSVPQREPTPESVPGSKYQHEQDLESEARPQITFVPEVEAAAASAPAPEPKQVVEASVNPAGNATLGFQKIYYISMPHRLDRQDAISLISSFTGLSTTLEPGVNGSLIQEKAKPDGSAILRPEQLGCWRAHANVWKRMLDDNIESAVVIEDDVDWDVHVRDIFTELSAQLAEQTIFPDLSHTVNSSADPYGDSWDLLYIGSAWDIPNTDHRPAHLLYRDPFAPTRENTASVYISELEGWGVNVTSTSRHRLISPSWYPVSTIGYAVSRRGAQKLLYNLGGYQGLTAPVDLAIIGLIQKGIVNSYTIIPPIVTRYKTGGTRDSDIDDKKPEDANGGTGSENLNMSVRKALDVLRGGVYKLP</sequence>
<proteinExistence type="predicted"/>
<organism evidence="4 5">
    <name type="scientific">Penicillium ucsense</name>
    <dbReference type="NCBI Taxonomy" id="2839758"/>
    <lineage>
        <taxon>Eukaryota</taxon>
        <taxon>Fungi</taxon>
        <taxon>Dikarya</taxon>
        <taxon>Ascomycota</taxon>
        <taxon>Pezizomycotina</taxon>
        <taxon>Eurotiomycetes</taxon>
        <taxon>Eurotiomycetidae</taxon>
        <taxon>Eurotiales</taxon>
        <taxon>Aspergillaceae</taxon>
        <taxon>Penicillium</taxon>
    </lineage>
</organism>
<feature type="region of interest" description="Disordered" evidence="1">
    <location>
        <begin position="35"/>
        <end position="77"/>
    </location>
</feature>
<dbReference type="CDD" id="cd06532">
    <property type="entry name" value="Glyco_transf_25"/>
    <property type="match status" value="1"/>
</dbReference>
<evidence type="ECO:0000313" key="5">
    <source>
        <dbReference type="Proteomes" id="UP000631181"/>
    </source>
</evidence>
<dbReference type="Proteomes" id="UP000631181">
    <property type="component" value="Unassembled WGS sequence"/>
</dbReference>
<gene>
    <name evidence="4" type="ORF">PECM_004281</name>
</gene>
<dbReference type="OrthoDB" id="47375at2759"/>
<comment type="caution">
    <text evidence="4">The sequence shown here is derived from an EMBL/GenBank/DDBJ whole genome shotgun (WGS) entry which is preliminary data.</text>
</comment>
<dbReference type="GO" id="GO:0016757">
    <property type="term" value="F:glycosyltransferase activity"/>
    <property type="evidence" value="ECO:0007669"/>
    <property type="project" value="UniProtKB-KW"/>
</dbReference>
<feature type="chain" id="PRO_5035206999" evidence="2">
    <location>
        <begin position="27"/>
        <end position="410"/>
    </location>
</feature>
<evidence type="ECO:0000313" key="4">
    <source>
        <dbReference type="EMBL" id="KAF7717451.1"/>
    </source>
</evidence>
<evidence type="ECO:0000256" key="1">
    <source>
        <dbReference type="SAM" id="MobiDB-lite"/>
    </source>
</evidence>
<feature type="signal peptide" evidence="2">
    <location>
        <begin position="1"/>
        <end position="26"/>
    </location>
</feature>
<dbReference type="Pfam" id="PF01755">
    <property type="entry name" value="Glyco_transf_25"/>
    <property type="match status" value="1"/>
</dbReference>
<evidence type="ECO:0000259" key="3">
    <source>
        <dbReference type="Pfam" id="PF01755"/>
    </source>
</evidence>
<dbReference type="InterPro" id="IPR002654">
    <property type="entry name" value="Glyco_trans_25"/>
</dbReference>
<dbReference type="EMBL" id="WIWV01000027">
    <property type="protein sequence ID" value="KAF7717451.1"/>
    <property type="molecule type" value="Genomic_DNA"/>
</dbReference>
<keyword evidence="4" id="KW-0328">Glycosyltransferase</keyword>
<feature type="compositionally biased region" description="Basic and acidic residues" evidence="1">
    <location>
        <begin position="368"/>
        <end position="381"/>
    </location>
</feature>
<dbReference type="AlphaFoldDB" id="A0A8J8W677"/>
<reference evidence="4" key="1">
    <citation type="journal article" date="2020" name="Front. Microbiol.">
        <title>Gene regulatory networks of Penicillium echinulatum 2HH and Penicillium oxalicum 114-2 inferred by a computational biology approach.</title>
        <authorList>
            <person name="Lenz A.R."/>
            <person name="Galan-Vasquez E."/>
            <person name="Balbinot E."/>
            <person name="De Abreu F.P."/>
            <person name="De Oliveira N.S."/>
            <person name="Da Rosa L.O."/>
            <person name="De Avila E Silva S."/>
            <person name="Camassola M."/>
            <person name="Dillon A.J.P."/>
            <person name="Perez-Rueda E."/>
        </authorList>
    </citation>
    <scope>NUCLEOTIDE SEQUENCE</scope>
    <source>
        <strain evidence="4">S1M29</strain>
    </source>
</reference>
<feature type="domain" description="Glycosyl transferase family 25" evidence="3">
    <location>
        <begin position="154"/>
        <end position="225"/>
    </location>
</feature>
<keyword evidence="5" id="KW-1185">Reference proteome</keyword>
<feature type="compositionally biased region" description="Basic and acidic residues" evidence="1">
    <location>
        <begin position="68"/>
        <end position="77"/>
    </location>
</feature>
<keyword evidence="2" id="KW-0732">Signal</keyword>
<protein>
    <submittedName>
        <fullName evidence="4">LPS biosynthesis protein</fullName>
        <ecNumber evidence="4">2.4.1.-</ecNumber>
    </submittedName>
</protein>
<evidence type="ECO:0000256" key="2">
    <source>
        <dbReference type="SAM" id="SignalP"/>
    </source>
</evidence>
<keyword evidence="4" id="KW-0808">Transferase</keyword>
<dbReference type="EC" id="2.4.1.-" evidence="4"/>
<feature type="region of interest" description="Disordered" evidence="1">
    <location>
        <begin position="367"/>
        <end position="390"/>
    </location>
</feature>
<accession>A0A8J8W677</accession>